<organism evidence="11 12">
    <name type="scientific">Mannheimia granulomatis</name>
    <dbReference type="NCBI Taxonomy" id="85402"/>
    <lineage>
        <taxon>Bacteria</taxon>
        <taxon>Pseudomonadati</taxon>
        <taxon>Pseudomonadota</taxon>
        <taxon>Gammaproteobacteria</taxon>
        <taxon>Pasteurellales</taxon>
        <taxon>Pasteurellaceae</taxon>
        <taxon>Mannheimia</taxon>
    </lineage>
</organism>
<dbReference type="Pfam" id="PF13419">
    <property type="entry name" value="HAD_2"/>
    <property type="match status" value="1"/>
</dbReference>
<keyword evidence="8 10" id="KW-0460">Magnesium</keyword>
<keyword evidence="7 10" id="KW-0378">Hydrolase</keyword>
<evidence type="ECO:0000256" key="5">
    <source>
        <dbReference type="ARBA" id="ARBA00013078"/>
    </source>
</evidence>
<evidence type="ECO:0000256" key="4">
    <source>
        <dbReference type="ARBA" id="ARBA00006171"/>
    </source>
</evidence>
<dbReference type="FunFam" id="3.40.50.1000:FF:000022">
    <property type="entry name" value="Phosphoglycolate phosphatase"/>
    <property type="match status" value="1"/>
</dbReference>
<evidence type="ECO:0000313" key="12">
    <source>
        <dbReference type="Proteomes" id="UP000054123"/>
    </source>
</evidence>
<comment type="caution">
    <text evidence="11">The sequence shown here is derived from an EMBL/GenBank/DDBJ whole genome shotgun (WGS) entry which is preliminary data.</text>
</comment>
<gene>
    <name evidence="11" type="ORF">AK33_10930</name>
</gene>
<evidence type="ECO:0000256" key="3">
    <source>
        <dbReference type="ARBA" id="ARBA00004818"/>
    </source>
</evidence>
<dbReference type="InterPro" id="IPR037512">
    <property type="entry name" value="PGPase_prok"/>
</dbReference>
<dbReference type="SFLD" id="SFLDS00003">
    <property type="entry name" value="Haloacid_Dehalogenase"/>
    <property type="match status" value="1"/>
</dbReference>
<dbReference type="InterPro" id="IPR041492">
    <property type="entry name" value="HAD_2"/>
</dbReference>
<dbReference type="NCBIfam" id="TIGR01509">
    <property type="entry name" value="HAD-SF-IA-v3"/>
    <property type="match status" value="1"/>
</dbReference>
<dbReference type="AlphaFoldDB" id="A0A011MG54"/>
<comment type="function">
    <text evidence="10">Specifically catalyzes the dephosphorylation of 2-phosphoglycolate. Is involved in the dissimilation of the intracellular 2-phosphoglycolate formed during the DNA repair of 3'-phosphoglycolate ends, a major class of DNA lesions induced by oxidative stress.</text>
</comment>
<comment type="catalytic activity">
    <reaction evidence="1 10">
        <text>2-phosphoglycolate + H2O = glycolate + phosphate</text>
        <dbReference type="Rhea" id="RHEA:14369"/>
        <dbReference type="ChEBI" id="CHEBI:15377"/>
        <dbReference type="ChEBI" id="CHEBI:29805"/>
        <dbReference type="ChEBI" id="CHEBI:43474"/>
        <dbReference type="ChEBI" id="CHEBI:58033"/>
        <dbReference type="EC" id="3.1.3.18"/>
    </reaction>
</comment>
<dbReference type="InterPro" id="IPR036412">
    <property type="entry name" value="HAD-like_sf"/>
</dbReference>
<evidence type="ECO:0000256" key="2">
    <source>
        <dbReference type="ARBA" id="ARBA00001946"/>
    </source>
</evidence>
<keyword evidence="6 10" id="KW-0479">Metal-binding</keyword>
<dbReference type="GO" id="GO:0046872">
    <property type="term" value="F:metal ion binding"/>
    <property type="evidence" value="ECO:0007669"/>
    <property type="project" value="UniProtKB-KW"/>
</dbReference>
<dbReference type="InterPro" id="IPR023198">
    <property type="entry name" value="PGP-like_dom2"/>
</dbReference>
<dbReference type="STRING" id="1122190.GCA_000621105_01813"/>
<dbReference type="SFLD" id="SFLDG01135">
    <property type="entry name" value="C1.5.6:_HAD__Beta-PGM__Phospha"/>
    <property type="match status" value="1"/>
</dbReference>
<feature type="binding site" evidence="10">
    <location>
        <position position="11"/>
    </location>
    <ligand>
        <name>Mg(2+)</name>
        <dbReference type="ChEBI" id="CHEBI:18420"/>
    </ligand>
</feature>
<protein>
    <recommendedName>
        <fullName evidence="5 10">Phosphoglycolate phosphatase</fullName>
        <shortName evidence="10">PGP</shortName>
        <shortName evidence="10">PGPase</shortName>
        <ecNumber evidence="5 10">3.1.3.18</ecNumber>
    </recommendedName>
</protein>
<sequence>MNRKYKVIGFDLDGTLINTLPDLTLVANAMFLEAGLPTVTQQKVLTWIGKGADIFFQNAINHTGRLLDAEQLVKMRTSFDKYYAIYVCEESTLFPNVKETLEALKAKGYPLVVITNKPTKLVEPVLSAFGIYHLFDETLGGQSLPKIKPHPDPMFFICEKFGITPQELLFVGDSENDIIASKAAGCDVVGLTYGYNYNIPIEQSNPTFVTSEFKDVLKIVGE</sequence>
<dbReference type="Gene3D" id="3.40.50.1000">
    <property type="entry name" value="HAD superfamily/HAD-like"/>
    <property type="match status" value="1"/>
</dbReference>
<dbReference type="GO" id="GO:0008967">
    <property type="term" value="F:phosphoglycolate phosphatase activity"/>
    <property type="evidence" value="ECO:0007669"/>
    <property type="project" value="UniProtKB-UniRule"/>
</dbReference>
<reference evidence="11 12" key="1">
    <citation type="journal article" date="2014" name="Genome Announc.">
        <title>Genome Sequence of a Presumptive Mannheimia haemolytica Strain with an A1/A6-Cross-Reactive Serotype from a White-Tailed Deer (Odocoileus virginianus).</title>
        <authorList>
            <person name="Lawrence P.K."/>
            <person name="Bey R.F."/>
            <person name="Wiener B."/>
            <person name="Kittichotirat W."/>
            <person name="Bumgarner R.E."/>
        </authorList>
    </citation>
    <scope>NUCLEOTIDE SEQUENCE [LARGE SCALE GENOMIC DNA]</scope>
    <source>
        <strain evidence="11 12">PKL10</strain>
    </source>
</reference>
<dbReference type="SFLD" id="SFLDG01129">
    <property type="entry name" value="C1.5:_HAD__Beta-PGM__Phosphata"/>
    <property type="match status" value="1"/>
</dbReference>
<dbReference type="CDD" id="cd16417">
    <property type="entry name" value="HAD_PGPase"/>
    <property type="match status" value="1"/>
</dbReference>
<evidence type="ECO:0000256" key="7">
    <source>
        <dbReference type="ARBA" id="ARBA00022801"/>
    </source>
</evidence>
<dbReference type="GO" id="GO:0005829">
    <property type="term" value="C:cytosol"/>
    <property type="evidence" value="ECO:0007669"/>
    <property type="project" value="TreeGrafter"/>
</dbReference>
<keyword evidence="12" id="KW-1185">Reference proteome</keyword>
<dbReference type="UniPathway" id="UPA00865">
    <property type="reaction ID" value="UER00834"/>
</dbReference>
<feature type="binding site" evidence="10">
    <location>
        <position position="13"/>
    </location>
    <ligand>
        <name>Mg(2+)</name>
        <dbReference type="ChEBI" id="CHEBI:18420"/>
    </ligand>
</feature>
<dbReference type="Proteomes" id="UP000054123">
    <property type="component" value="Unassembled WGS sequence"/>
</dbReference>
<dbReference type="GO" id="GO:0046295">
    <property type="term" value="P:glycolate biosynthetic process"/>
    <property type="evidence" value="ECO:0007669"/>
    <property type="project" value="UniProtKB-UniRule"/>
</dbReference>
<keyword evidence="9 10" id="KW-0119">Carbohydrate metabolism</keyword>
<dbReference type="GO" id="GO:0006281">
    <property type="term" value="P:DNA repair"/>
    <property type="evidence" value="ECO:0007669"/>
    <property type="project" value="TreeGrafter"/>
</dbReference>
<comment type="cofactor">
    <cofactor evidence="2 10">
        <name>Mg(2+)</name>
        <dbReference type="ChEBI" id="CHEBI:18420"/>
    </cofactor>
</comment>
<evidence type="ECO:0000256" key="1">
    <source>
        <dbReference type="ARBA" id="ARBA00000830"/>
    </source>
</evidence>
<dbReference type="GO" id="GO:0005975">
    <property type="term" value="P:carbohydrate metabolic process"/>
    <property type="evidence" value="ECO:0007669"/>
    <property type="project" value="InterPro"/>
</dbReference>
<dbReference type="RefSeq" id="WP_042804366.1">
    <property type="nucleotide sequence ID" value="NZ_AVSP01000011.1"/>
</dbReference>
<dbReference type="NCBIfam" id="NF009695">
    <property type="entry name" value="PRK13222.1-2"/>
    <property type="match status" value="1"/>
</dbReference>
<accession>A0A011MG54</accession>
<evidence type="ECO:0000256" key="9">
    <source>
        <dbReference type="ARBA" id="ARBA00023277"/>
    </source>
</evidence>
<evidence type="ECO:0000313" key="11">
    <source>
        <dbReference type="EMBL" id="EXI61451.1"/>
    </source>
</evidence>
<dbReference type="PANTHER" id="PTHR43434:SF1">
    <property type="entry name" value="PHOSPHOGLYCOLATE PHOSPHATASE"/>
    <property type="match status" value="1"/>
</dbReference>
<dbReference type="Gene3D" id="1.10.150.240">
    <property type="entry name" value="Putative phosphatase, domain 2"/>
    <property type="match status" value="1"/>
</dbReference>
<comment type="pathway">
    <text evidence="3 10">Organic acid metabolism; glycolate biosynthesis; glycolate from 2-phosphoglycolate: step 1/1.</text>
</comment>
<feature type="active site" description="Nucleophile" evidence="10">
    <location>
        <position position="11"/>
    </location>
</feature>
<dbReference type="SUPFAM" id="SSF56784">
    <property type="entry name" value="HAD-like"/>
    <property type="match status" value="1"/>
</dbReference>
<proteinExistence type="inferred from homology"/>
<dbReference type="EC" id="3.1.3.18" evidence="5 10"/>
<dbReference type="NCBIfam" id="TIGR01449">
    <property type="entry name" value="PGP_bact"/>
    <property type="match status" value="1"/>
</dbReference>
<dbReference type="InterPro" id="IPR023214">
    <property type="entry name" value="HAD_sf"/>
</dbReference>
<name>A0A011MG54_9PAST</name>
<dbReference type="HAMAP" id="MF_00495">
    <property type="entry name" value="GPH_hydrolase_bact"/>
    <property type="match status" value="1"/>
</dbReference>
<dbReference type="PATRIC" id="fig|1450449.3.peg.2183"/>
<evidence type="ECO:0000256" key="10">
    <source>
        <dbReference type="HAMAP-Rule" id="MF_00495"/>
    </source>
</evidence>
<evidence type="ECO:0000256" key="8">
    <source>
        <dbReference type="ARBA" id="ARBA00022842"/>
    </source>
</evidence>
<dbReference type="InterPro" id="IPR006439">
    <property type="entry name" value="HAD-SF_hydro_IA"/>
</dbReference>
<comment type="similarity">
    <text evidence="4 10">Belongs to the HAD-like hydrolase superfamily. CbbY/CbbZ/Gph/YieH family.</text>
</comment>
<dbReference type="PANTHER" id="PTHR43434">
    <property type="entry name" value="PHOSPHOGLYCOLATE PHOSPHATASE"/>
    <property type="match status" value="1"/>
</dbReference>
<feature type="binding site" evidence="10">
    <location>
        <position position="173"/>
    </location>
    <ligand>
        <name>Mg(2+)</name>
        <dbReference type="ChEBI" id="CHEBI:18420"/>
    </ligand>
</feature>
<evidence type="ECO:0000256" key="6">
    <source>
        <dbReference type="ARBA" id="ARBA00022723"/>
    </source>
</evidence>
<dbReference type="InterPro" id="IPR050155">
    <property type="entry name" value="HAD-like_hydrolase_sf"/>
</dbReference>
<dbReference type="NCBIfam" id="TIGR01549">
    <property type="entry name" value="HAD-SF-IA-v1"/>
    <property type="match status" value="1"/>
</dbReference>
<dbReference type="PRINTS" id="PR00413">
    <property type="entry name" value="HADHALOGNASE"/>
</dbReference>
<dbReference type="EMBL" id="JANJ01000008">
    <property type="protein sequence ID" value="EXI61451.1"/>
    <property type="molecule type" value="Genomic_DNA"/>
</dbReference>
<dbReference type="OrthoDB" id="9776368at2"/>